<dbReference type="AlphaFoldDB" id="A0A381S2G7"/>
<organism evidence="2">
    <name type="scientific">marine metagenome</name>
    <dbReference type="NCBI Taxonomy" id="408172"/>
    <lineage>
        <taxon>unclassified sequences</taxon>
        <taxon>metagenomes</taxon>
        <taxon>ecological metagenomes</taxon>
    </lineage>
</organism>
<gene>
    <name evidence="2" type="ORF">METZ01_LOCUS51150</name>
</gene>
<dbReference type="Gene3D" id="2.40.30.170">
    <property type="match status" value="1"/>
</dbReference>
<dbReference type="InterPro" id="IPR006143">
    <property type="entry name" value="RND_pump_MFP"/>
</dbReference>
<dbReference type="Gene3D" id="2.40.50.100">
    <property type="match status" value="1"/>
</dbReference>
<keyword evidence="1" id="KW-0175">Coiled coil</keyword>
<evidence type="ECO:0000313" key="2">
    <source>
        <dbReference type="EMBL" id="SUZ98296.1"/>
    </source>
</evidence>
<dbReference type="GO" id="GO:0015562">
    <property type="term" value="F:efflux transmembrane transporter activity"/>
    <property type="evidence" value="ECO:0007669"/>
    <property type="project" value="TreeGrafter"/>
</dbReference>
<dbReference type="NCBIfam" id="TIGR01730">
    <property type="entry name" value="RND_mfp"/>
    <property type="match status" value="1"/>
</dbReference>
<protein>
    <recommendedName>
        <fullName evidence="3">RND efflux pump membrane fusion protein barrel-sandwich domain-containing protein</fullName>
    </recommendedName>
</protein>
<dbReference type="SUPFAM" id="SSF111369">
    <property type="entry name" value="HlyD-like secretion proteins"/>
    <property type="match status" value="1"/>
</dbReference>
<dbReference type="Gene3D" id="1.10.287.470">
    <property type="entry name" value="Helix hairpin bin"/>
    <property type="match status" value="1"/>
</dbReference>
<proteinExistence type="predicted"/>
<evidence type="ECO:0008006" key="3">
    <source>
        <dbReference type="Google" id="ProtNLM"/>
    </source>
</evidence>
<reference evidence="2" key="1">
    <citation type="submission" date="2018-05" db="EMBL/GenBank/DDBJ databases">
        <authorList>
            <person name="Lanie J.A."/>
            <person name="Ng W.-L."/>
            <person name="Kazmierczak K.M."/>
            <person name="Andrzejewski T.M."/>
            <person name="Davidsen T.M."/>
            <person name="Wayne K.J."/>
            <person name="Tettelin H."/>
            <person name="Glass J.I."/>
            <person name="Rusch D."/>
            <person name="Podicherti R."/>
            <person name="Tsui H.-C.T."/>
            <person name="Winkler M.E."/>
        </authorList>
    </citation>
    <scope>NUCLEOTIDE SEQUENCE</scope>
</reference>
<evidence type="ECO:0000256" key="1">
    <source>
        <dbReference type="SAM" id="Coils"/>
    </source>
</evidence>
<sequence>MKKYIPIPIVLGSILIALLLIRSRPEAVAEKAEPETPFVKTMMIFPRTVQAAIQSQGIILPERELTILSEVNSKVEWVAPNMEAGSSFRQGDTLIVLDKRDYELALITAESNILNAEVNLQREKAEFELASKEWQRVGDGKGSDLALRKPQMAQAKATLAAAKANLEQAQRNLRRTVYVAPFDGRVRAKNLNAGTTVFSGTAMGIIYATDYFEVRLAIADQDVPFTGLNFDGKLIPEGDQLDVDITPSSGSGDILWQGRITRAEAEIDPITRMLALVARINNINSVLSANTPLAVGQFVEATISGIELNDITVIPRTAVRDESVWVVDQDLRLRNRPVEIIRYEDAFALIGEGFEQGDRLLTSRMSSLVNGQQVKFDTN</sequence>
<dbReference type="GO" id="GO:1990281">
    <property type="term" value="C:efflux pump complex"/>
    <property type="evidence" value="ECO:0007669"/>
    <property type="project" value="TreeGrafter"/>
</dbReference>
<name>A0A381S2G7_9ZZZZ</name>
<dbReference type="PANTHER" id="PTHR30469">
    <property type="entry name" value="MULTIDRUG RESISTANCE PROTEIN MDTA"/>
    <property type="match status" value="1"/>
</dbReference>
<dbReference type="Gene3D" id="2.40.420.20">
    <property type="match status" value="1"/>
</dbReference>
<dbReference type="PANTHER" id="PTHR30469:SF12">
    <property type="entry name" value="MULTIDRUG RESISTANCE PROTEIN MDTA"/>
    <property type="match status" value="1"/>
</dbReference>
<accession>A0A381S2G7</accession>
<dbReference type="EMBL" id="UINC01002590">
    <property type="protein sequence ID" value="SUZ98296.1"/>
    <property type="molecule type" value="Genomic_DNA"/>
</dbReference>
<feature type="coiled-coil region" evidence="1">
    <location>
        <begin position="106"/>
        <end position="176"/>
    </location>
</feature>